<sequence length="134" mass="15056">MKLIAEELASTIILSDIIVQKPDNNGKHMLIGRVVTQKAYSMVVLRANLMRFIVLQPVKGMEVRQVGIDNLLLVFEHALEKSHALLGYPWIMDKHAVILSEILEDPTSVELIWMPIIVHLLNIPRSNASAVVVE</sequence>
<dbReference type="OrthoDB" id="1101998at2759"/>
<dbReference type="Proteomes" id="UP000231279">
    <property type="component" value="Unassembled WGS sequence"/>
</dbReference>
<gene>
    <name evidence="1" type="ORF">CDL12_02612</name>
</gene>
<organism evidence="1 2">
    <name type="scientific">Handroanthus impetiginosus</name>
    <dbReference type="NCBI Taxonomy" id="429701"/>
    <lineage>
        <taxon>Eukaryota</taxon>
        <taxon>Viridiplantae</taxon>
        <taxon>Streptophyta</taxon>
        <taxon>Embryophyta</taxon>
        <taxon>Tracheophyta</taxon>
        <taxon>Spermatophyta</taxon>
        <taxon>Magnoliopsida</taxon>
        <taxon>eudicotyledons</taxon>
        <taxon>Gunneridae</taxon>
        <taxon>Pentapetalae</taxon>
        <taxon>asterids</taxon>
        <taxon>lamiids</taxon>
        <taxon>Lamiales</taxon>
        <taxon>Bignoniaceae</taxon>
        <taxon>Crescentiina</taxon>
        <taxon>Tabebuia alliance</taxon>
        <taxon>Handroanthus</taxon>
    </lineage>
</organism>
<dbReference type="AlphaFoldDB" id="A0A2G9I4H7"/>
<proteinExistence type="predicted"/>
<accession>A0A2G9I4H7</accession>
<evidence type="ECO:0000313" key="2">
    <source>
        <dbReference type="Proteomes" id="UP000231279"/>
    </source>
</evidence>
<evidence type="ECO:0000313" key="1">
    <source>
        <dbReference type="EMBL" id="PIN24649.1"/>
    </source>
</evidence>
<protein>
    <submittedName>
        <fullName evidence="1">Uncharacterized protein</fullName>
    </submittedName>
</protein>
<dbReference type="EMBL" id="NKXS01000380">
    <property type="protein sequence ID" value="PIN24649.1"/>
    <property type="molecule type" value="Genomic_DNA"/>
</dbReference>
<name>A0A2G9I4H7_9LAMI</name>
<reference evidence="2" key="1">
    <citation type="journal article" date="2018" name="Gigascience">
        <title>Genome assembly of the Pink Ipe (Handroanthus impetiginosus, Bignoniaceae), a highly valued, ecologically keystone Neotropical timber forest tree.</title>
        <authorList>
            <person name="Silva-Junior O.B."/>
            <person name="Grattapaglia D."/>
            <person name="Novaes E."/>
            <person name="Collevatti R.G."/>
        </authorList>
    </citation>
    <scope>NUCLEOTIDE SEQUENCE [LARGE SCALE GENOMIC DNA]</scope>
    <source>
        <strain evidence="2">cv. UFG-1</strain>
    </source>
</reference>
<keyword evidence="2" id="KW-1185">Reference proteome</keyword>
<comment type="caution">
    <text evidence="1">The sequence shown here is derived from an EMBL/GenBank/DDBJ whole genome shotgun (WGS) entry which is preliminary data.</text>
</comment>